<feature type="transmembrane region" description="Helical" evidence="1">
    <location>
        <begin position="54"/>
        <end position="73"/>
    </location>
</feature>
<keyword evidence="1" id="KW-1133">Transmembrane helix</keyword>
<dbReference type="EMBL" id="HBUF01276994">
    <property type="protein sequence ID" value="CAG6686524.1"/>
    <property type="molecule type" value="Transcribed_RNA"/>
</dbReference>
<sequence>MTYEGFRLLLVGNLPFLGIISLYSGITCGISCMFSHSNDCFLFITSERTYFPQFGIFACCGIFFSVVYIKFLICKSRYLELDVQFFVKSVKFRQSFRCLVAFPYKWGTTIHFCQKTISELVKIKLIFTKFNHTISEHCLRELGIFFLSCYHDIMKSTHMLYNFTIRQRVKSYFRASKHLANDFIMS</sequence>
<accession>A0A8D8X986</accession>
<dbReference type="AlphaFoldDB" id="A0A8D8X986"/>
<name>A0A8D8X986_9HEMI</name>
<dbReference type="EMBL" id="HBUF01276995">
    <property type="protein sequence ID" value="CAG6686525.1"/>
    <property type="molecule type" value="Transcribed_RNA"/>
</dbReference>
<proteinExistence type="predicted"/>
<protein>
    <submittedName>
        <fullName evidence="2">Uncharacterized protein</fullName>
    </submittedName>
</protein>
<keyword evidence="1" id="KW-0472">Membrane</keyword>
<feature type="transmembrane region" description="Helical" evidence="1">
    <location>
        <begin position="14"/>
        <end position="34"/>
    </location>
</feature>
<organism evidence="2">
    <name type="scientific">Cacopsylla melanoneura</name>
    <dbReference type="NCBI Taxonomy" id="428564"/>
    <lineage>
        <taxon>Eukaryota</taxon>
        <taxon>Metazoa</taxon>
        <taxon>Ecdysozoa</taxon>
        <taxon>Arthropoda</taxon>
        <taxon>Hexapoda</taxon>
        <taxon>Insecta</taxon>
        <taxon>Pterygota</taxon>
        <taxon>Neoptera</taxon>
        <taxon>Paraneoptera</taxon>
        <taxon>Hemiptera</taxon>
        <taxon>Sternorrhyncha</taxon>
        <taxon>Psylloidea</taxon>
        <taxon>Psyllidae</taxon>
        <taxon>Psyllinae</taxon>
        <taxon>Cacopsylla</taxon>
    </lineage>
</organism>
<evidence type="ECO:0000256" key="1">
    <source>
        <dbReference type="SAM" id="Phobius"/>
    </source>
</evidence>
<keyword evidence="1" id="KW-0812">Transmembrane</keyword>
<reference evidence="2" key="1">
    <citation type="submission" date="2021-05" db="EMBL/GenBank/DDBJ databases">
        <authorList>
            <person name="Alioto T."/>
            <person name="Alioto T."/>
            <person name="Gomez Garrido J."/>
        </authorList>
    </citation>
    <scope>NUCLEOTIDE SEQUENCE</scope>
</reference>
<evidence type="ECO:0000313" key="2">
    <source>
        <dbReference type="EMBL" id="CAG6686524.1"/>
    </source>
</evidence>